<keyword evidence="5" id="KW-1185">Reference proteome</keyword>
<dbReference type="Gene3D" id="1.20.140.10">
    <property type="entry name" value="Butyryl-CoA Dehydrogenase, subunit A, domain 3"/>
    <property type="match status" value="1"/>
</dbReference>
<dbReference type="InterPro" id="IPR009075">
    <property type="entry name" value="AcylCo_DH/oxidase_C"/>
</dbReference>
<gene>
    <name evidence="4" type="primary">SSCI66500.1</name>
</gene>
<dbReference type="GO" id="GO:0005737">
    <property type="term" value="C:cytoplasm"/>
    <property type="evidence" value="ECO:0007669"/>
    <property type="project" value="TreeGrafter"/>
</dbReference>
<dbReference type="InterPro" id="IPR036250">
    <property type="entry name" value="AcylCo_DH-like_C"/>
</dbReference>
<dbReference type="GO" id="GO:0003995">
    <property type="term" value="F:acyl-CoA dehydrogenase activity"/>
    <property type="evidence" value="ECO:0007669"/>
    <property type="project" value="TreeGrafter"/>
</dbReference>
<reference evidence="5" key="1">
    <citation type="submission" date="2014-06" db="EMBL/GenBank/DDBJ databases">
        <authorList>
            <person name="Berkman P.J."/>
        </authorList>
    </citation>
    <scope>NUCLEOTIDE SEQUENCE [LARGE SCALE GENOMIC DNA]</scope>
</reference>
<evidence type="ECO:0000256" key="2">
    <source>
        <dbReference type="ARBA" id="ARBA00023002"/>
    </source>
</evidence>
<dbReference type="Pfam" id="PF00441">
    <property type="entry name" value="Acyl-CoA_dh_1"/>
    <property type="match status" value="1"/>
</dbReference>
<dbReference type="PANTHER" id="PTHR48083">
    <property type="entry name" value="MEDIUM-CHAIN SPECIFIC ACYL-COA DEHYDROGENASE, MITOCHONDRIAL-RELATED"/>
    <property type="match status" value="1"/>
</dbReference>
<proteinExistence type="predicted"/>
<keyword evidence="2" id="KW-0560">Oxidoreductase</keyword>
<keyword evidence="1" id="KW-0285">Flavoprotein</keyword>
<dbReference type="Proteomes" id="UP000242770">
    <property type="component" value="Unassembled WGS sequence"/>
</dbReference>
<dbReference type="InterPro" id="IPR050741">
    <property type="entry name" value="Acyl-CoA_dehydrogenase"/>
</dbReference>
<organism evidence="4 5">
    <name type="scientific">Sporisorium scitamineum</name>
    <dbReference type="NCBI Taxonomy" id="49012"/>
    <lineage>
        <taxon>Eukaryota</taxon>
        <taxon>Fungi</taxon>
        <taxon>Dikarya</taxon>
        <taxon>Basidiomycota</taxon>
        <taxon>Ustilaginomycotina</taxon>
        <taxon>Ustilaginomycetes</taxon>
        <taxon>Ustilaginales</taxon>
        <taxon>Ustilaginaceae</taxon>
        <taxon>Sporisorium</taxon>
    </lineage>
</organism>
<evidence type="ECO:0000259" key="3">
    <source>
        <dbReference type="Pfam" id="PF00441"/>
    </source>
</evidence>
<evidence type="ECO:0000256" key="1">
    <source>
        <dbReference type="ARBA" id="ARBA00022630"/>
    </source>
</evidence>
<name>A0A0F7SBY0_9BASI</name>
<dbReference type="AlphaFoldDB" id="A0A0F7SBY0"/>
<dbReference type="PANTHER" id="PTHR48083:SF28">
    <property type="entry name" value="ACYL-COA DEHYDROGENASE FAMILY PROTEIN (AFU_ORTHOLOGUE AFUA_6G10880)-RELATED"/>
    <property type="match status" value="1"/>
</dbReference>
<dbReference type="STRING" id="49012.A0A0F7SBY0"/>
<evidence type="ECO:0000313" key="4">
    <source>
        <dbReference type="EMBL" id="CDW98994.1"/>
    </source>
</evidence>
<protein>
    <recommendedName>
        <fullName evidence="3">Acyl-CoA dehydrogenase/oxidase C-terminal domain-containing protein</fullName>
    </recommendedName>
</protein>
<accession>A0A0F7SBY0</accession>
<feature type="domain" description="Acyl-CoA dehydrogenase/oxidase C-terminal" evidence="3">
    <location>
        <begin position="1"/>
        <end position="127"/>
    </location>
</feature>
<dbReference type="SUPFAM" id="SSF47203">
    <property type="entry name" value="Acyl-CoA dehydrogenase C-terminal domain-like"/>
    <property type="match status" value="1"/>
</dbReference>
<sequence>MEDTIAHTRRREVSGKKLIEQPVVRYKIGHMAREVEALQAWVESIVFQQLNLTIAQSNLLTGGTCALLKAHAGIVLDNVVRESVHLLGGMGLTKGGTGERIERIYREVKGLTVPGGSEDVLIDLGVRQQLKLVGPKSKF</sequence>
<dbReference type="EMBL" id="CCFA01003948">
    <property type="protein sequence ID" value="CDW98994.1"/>
    <property type="molecule type" value="Genomic_DNA"/>
</dbReference>
<evidence type="ECO:0000313" key="5">
    <source>
        <dbReference type="Proteomes" id="UP000242770"/>
    </source>
</evidence>
<dbReference type="GO" id="GO:0033539">
    <property type="term" value="P:fatty acid beta-oxidation using acyl-CoA dehydrogenase"/>
    <property type="evidence" value="ECO:0007669"/>
    <property type="project" value="TreeGrafter"/>
</dbReference>